<dbReference type="Proteomes" id="UP000823750">
    <property type="component" value="Unassembled WGS sequence"/>
</dbReference>
<dbReference type="AlphaFoldDB" id="A0A9D9NSL2"/>
<evidence type="ECO:0000313" key="5">
    <source>
        <dbReference type="Proteomes" id="UP000823750"/>
    </source>
</evidence>
<accession>A0A9D9NSL2</accession>
<proteinExistence type="predicted"/>
<evidence type="ECO:0000256" key="2">
    <source>
        <dbReference type="ARBA" id="ARBA00023136"/>
    </source>
</evidence>
<dbReference type="Gene3D" id="2.40.170.20">
    <property type="entry name" value="TonB-dependent receptor, beta-barrel domain"/>
    <property type="match status" value="1"/>
</dbReference>
<evidence type="ECO:0000256" key="3">
    <source>
        <dbReference type="ARBA" id="ARBA00023237"/>
    </source>
</evidence>
<comment type="subcellular location">
    <subcellularLocation>
        <location evidence="1">Cell outer membrane</location>
    </subcellularLocation>
</comment>
<reference evidence="4" key="1">
    <citation type="submission" date="2020-10" db="EMBL/GenBank/DDBJ databases">
        <authorList>
            <person name="Gilroy R."/>
        </authorList>
    </citation>
    <scope>NUCLEOTIDE SEQUENCE</scope>
    <source>
        <strain evidence="4">B2-16538</strain>
    </source>
</reference>
<keyword evidence="3" id="KW-0998">Cell outer membrane</keyword>
<comment type="caution">
    <text evidence="4">The sequence shown here is derived from an EMBL/GenBank/DDBJ whole genome shotgun (WGS) entry which is preliminary data.</text>
</comment>
<name>A0A9D9NSL2_9BACT</name>
<gene>
    <name evidence="4" type="ORF">IAB78_05775</name>
</gene>
<evidence type="ECO:0008006" key="6">
    <source>
        <dbReference type="Google" id="ProtNLM"/>
    </source>
</evidence>
<evidence type="ECO:0000256" key="1">
    <source>
        <dbReference type="ARBA" id="ARBA00004442"/>
    </source>
</evidence>
<organism evidence="4 5">
    <name type="scientific">Candidatus Cryptobacteroides excrementavium</name>
    <dbReference type="NCBI Taxonomy" id="2840759"/>
    <lineage>
        <taxon>Bacteria</taxon>
        <taxon>Pseudomonadati</taxon>
        <taxon>Bacteroidota</taxon>
        <taxon>Bacteroidia</taxon>
        <taxon>Bacteroidales</taxon>
        <taxon>Candidatus Cryptobacteroides</taxon>
    </lineage>
</organism>
<protein>
    <recommendedName>
        <fullName evidence="6">TonB-dependent receptor</fullName>
    </recommendedName>
</protein>
<dbReference type="SUPFAM" id="SSF56935">
    <property type="entry name" value="Porins"/>
    <property type="match status" value="1"/>
</dbReference>
<dbReference type="EMBL" id="JADILX010000087">
    <property type="protein sequence ID" value="MBO8485914.1"/>
    <property type="molecule type" value="Genomic_DNA"/>
</dbReference>
<sequence length="573" mass="63375">MSLPAPGSSAMEPDSMSVSREYVRAVKGKPLSVNASVMSDTGLDFDAESFLPVNSRWNTGISGHASGNIRTFDCNHDSFMDEPEMLRFSLANAWKYRSDNGIHVDFGAGASRDVSHGGQKGYDRSRYQEWSVNGASDDPWGADIINSSIDGFADVRIPLSDDNSKIFSVSADYAYTDTGSWFGASSWSDSRHSVSGDVIYRHMISPAHTFAVGARGDFDRYDSHIDRLVRSASPDPGTGLMQEHYDNRTVCSIAVLGVSGEYVFRAGDRFSSVARLGCDWYSGSGVKLSPSLALRYSPARQFVLALGVERKLGHASPLADNMGVFMTGKVFRGNFEDRILEDAWLFNGSLKYYLPFGASRDTYISIGYSRTSYAQQQIVDYEHIRNAISFYALDGKDSYSDSYRIDFNVEPVKRLKVSASFRYTGAKMELEGRGLVEKPMTKRYIGVLDMRYSTAADRWTFGVMASVNGPCRVYDFMKGLRDAGGHLLYADGHTPVYPLVNLQITRRFKSVEIYLGGENLTNFRQKDILVGARDSATGLVSPHQPSFDASAVWGPVTGIKIYAGIRYTLSRGR</sequence>
<evidence type="ECO:0000313" key="4">
    <source>
        <dbReference type="EMBL" id="MBO8485914.1"/>
    </source>
</evidence>
<keyword evidence="2" id="KW-0472">Membrane</keyword>
<dbReference type="GO" id="GO:0009279">
    <property type="term" value="C:cell outer membrane"/>
    <property type="evidence" value="ECO:0007669"/>
    <property type="project" value="UniProtKB-SubCell"/>
</dbReference>
<dbReference type="InterPro" id="IPR036942">
    <property type="entry name" value="Beta-barrel_TonB_sf"/>
</dbReference>
<reference evidence="4" key="2">
    <citation type="journal article" date="2021" name="PeerJ">
        <title>Extensive microbial diversity within the chicken gut microbiome revealed by metagenomics and culture.</title>
        <authorList>
            <person name="Gilroy R."/>
            <person name="Ravi A."/>
            <person name="Getino M."/>
            <person name="Pursley I."/>
            <person name="Horton D.L."/>
            <person name="Alikhan N.F."/>
            <person name="Baker D."/>
            <person name="Gharbi K."/>
            <person name="Hall N."/>
            <person name="Watson M."/>
            <person name="Adriaenssens E.M."/>
            <person name="Foster-Nyarko E."/>
            <person name="Jarju S."/>
            <person name="Secka A."/>
            <person name="Antonio M."/>
            <person name="Oren A."/>
            <person name="Chaudhuri R.R."/>
            <person name="La Ragione R."/>
            <person name="Hildebrand F."/>
            <person name="Pallen M.J."/>
        </authorList>
    </citation>
    <scope>NUCLEOTIDE SEQUENCE</scope>
    <source>
        <strain evidence="4">B2-16538</strain>
    </source>
</reference>